<accession>A0A7U9GG63</accession>
<dbReference type="Proteomes" id="UP000005756">
    <property type="component" value="Unassembled WGS sequence"/>
</dbReference>
<gene>
    <name evidence="1" type="ORF">KUC_0672</name>
</gene>
<protein>
    <submittedName>
        <fullName evidence="1">Uncharacterized protein</fullName>
    </submittedName>
</protein>
<evidence type="ECO:0000313" key="2">
    <source>
        <dbReference type="Proteomes" id="UP000005756"/>
    </source>
</evidence>
<proteinExistence type="predicted"/>
<reference evidence="1 2" key="1">
    <citation type="submission" date="2011-10" db="EMBL/GenBank/DDBJ databases">
        <authorList>
            <person name="Quillaguamn J."/>
            <person name="Guzmn D."/>
            <person name="Balderrama-Subieta A."/>
            <person name="Cardona-Ortuo C."/>
            <person name="Guevara-Martnez M."/>
            <person name="Callisaya-Quispe N."/>
        </authorList>
    </citation>
    <scope>NUCLEOTIDE SEQUENCE [LARGE SCALE GENOMIC DNA]</scope>
    <source>
        <strain evidence="1 2">LC1</strain>
    </source>
</reference>
<evidence type="ECO:0000313" key="1">
    <source>
        <dbReference type="EMBL" id="EHJ93722.1"/>
    </source>
</evidence>
<organism evidence="1 2">
    <name type="scientific">Vreelandella boliviensis LC1</name>
    <dbReference type="NCBI Taxonomy" id="1072583"/>
    <lineage>
        <taxon>Bacteria</taxon>
        <taxon>Pseudomonadati</taxon>
        <taxon>Pseudomonadota</taxon>
        <taxon>Gammaproteobacteria</taxon>
        <taxon>Oceanospirillales</taxon>
        <taxon>Halomonadaceae</taxon>
        <taxon>Vreelandella</taxon>
    </lineage>
</organism>
<dbReference type="AlphaFoldDB" id="A0A7U9GG63"/>
<sequence length="49" mass="5418">MLFSTQAGTFLAEPNVQISTIKSQLDFSGLFYNKPKKAGSHWLPALCKC</sequence>
<name>A0A7U9GG63_9GAMM</name>
<dbReference type="EMBL" id="JH393257">
    <property type="protein sequence ID" value="EHJ93722.1"/>
    <property type="molecule type" value="Genomic_DNA"/>
</dbReference>